<dbReference type="RefSeq" id="WP_130938366.1">
    <property type="nucleotide sequence ID" value="NZ_BMEE01000007.1"/>
</dbReference>
<proteinExistence type="predicted"/>
<comment type="caution">
    <text evidence="1">The sequence shown here is derived from an EMBL/GenBank/DDBJ whole genome shotgun (WGS) entry which is preliminary data.</text>
</comment>
<dbReference type="AlphaFoldDB" id="A0A4Q9FIX5"/>
<evidence type="ECO:0000313" key="2">
    <source>
        <dbReference type="Proteomes" id="UP000292372"/>
    </source>
</evidence>
<keyword evidence="2" id="KW-1185">Reference proteome</keyword>
<protein>
    <recommendedName>
        <fullName evidence="3">DUF4738 domain-containing protein</fullName>
    </recommendedName>
</protein>
<dbReference type="PROSITE" id="PS51257">
    <property type="entry name" value="PROKAR_LIPOPROTEIN"/>
    <property type="match status" value="1"/>
</dbReference>
<evidence type="ECO:0008006" key="3">
    <source>
        <dbReference type="Google" id="ProtNLM"/>
    </source>
</evidence>
<sequence>MKYMILILLTGTMIFSSCDRRTTKRDALKASVAKFKSNIKSPHVAEYFPKSYAEVQTDTILSNGYRVSIKNFTNMNKLVELPKSVTINETTQFRQIDSEITVYKNDKLIFKNVFSNVFSEHFNKENISLQDYLNNGISIDEMASLSQNKVVLITANTIPKNNQGTYYKLSIDEQGNSNIKKIEDVRT</sequence>
<accession>A0A4Q9FIX5</accession>
<gene>
    <name evidence="1" type="ORF">EYD46_17010</name>
</gene>
<dbReference type="OrthoDB" id="1441026at2"/>
<reference evidence="1 2" key="1">
    <citation type="journal article" date="2015" name="Int. J. Syst. Evol. Microbiol.">
        <title>Hyunsoonleella pacifica sp. nov., isolated from seawater of South Pacific Gyre.</title>
        <authorList>
            <person name="Gao X."/>
            <person name="Zhang Z."/>
            <person name="Dai X."/>
            <person name="Zhang X.H."/>
        </authorList>
    </citation>
    <scope>NUCLEOTIDE SEQUENCE [LARGE SCALE GENOMIC DNA]</scope>
    <source>
        <strain evidence="1 2">SW033</strain>
    </source>
</reference>
<dbReference type="EMBL" id="SIRS01000007">
    <property type="protein sequence ID" value="TBN13193.1"/>
    <property type="molecule type" value="Genomic_DNA"/>
</dbReference>
<dbReference type="Proteomes" id="UP000292372">
    <property type="component" value="Unassembled WGS sequence"/>
</dbReference>
<evidence type="ECO:0000313" key="1">
    <source>
        <dbReference type="EMBL" id="TBN13193.1"/>
    </source>
</evidence>
<name>A0A4Q9FIX5_9FLAO</name>
<organism evidence="1 2">
    <name type="scientific">Hyunsoonleella pacifica</name>
    <dbReference type="NCBI Taxonomy" id="1080224"/>
    <lineage>
        <taxon>Bacteria</taxon>
        <taxon>Pseudomonadati</taxon>
        <taxon>Bacteroidota</taxon>
        <taxon>Flavobacteriia</taxon>
        <taxon>Flavobacteriales</taxon>
        <taxon>Flavobacteriaceae</taxon>
    </lineage>
</organism>